<dbReference type="PATRIC" id="fig|449.7.peg.1707"/>
<dbReference type="InterPro" id="IPR002641">
    <property type="entry name" value="PNPLA_dom"/>
</dbReference>
<dbReference type="HOGENOM" id="CLU_016127_0_0_6"/>
<organism evidence="4 5">
    <name type="scientific">Legionella hackeliae</name>
    <dbReference type="NCBI Taxonomy" id="449"/>
    <lineage>
        <taxon>Bacteria</taxon>
        <taxon>Pseudomonadati</taxon>
        <taxon>Pseudomonadota</taxon>
        <taxon>Gammaproteobacteria</taxon>
        <taxon>Legionellales</taxon>
        <taxon>Legionellaceae</taxon>
        <taxon>Legionella</taxon>
    </lineage>
</organism>
<evidence type="ECO:0000259" key="3">
    <source>
        <dbReference type="PROSITE" id="PS51635"/>
    </source>
</evidence>
<feature type="short sequence motif" description="GXGXXG" evidence="2">
    <location>
        <begin position="29"/>
        <end position="34"/>
    </location>
</feature>
<feature type="short sequence motif" description="DGA/G" evidence="2">
    <location>
        <begin position="234"/>
        <end position="236"/>
    </location>
</feature>
<dbReference type="KEGG" id="lha:LHA_3180"/>
<dbReference type="Pfam" id="PF01734">
    <property type="entry name" value="Patatin"/>
    <property type="match status" value="1"/>
</dbReference>
<dbReference type="InterPro" id="IPR016035">
    <property type="entry name" value="Acyl_Trfase/lysoPLipase"/>
</dbReference>
<feature type="domain" description="PNPLA" evidence="3">
    <location>
        <begin position="25"/>
        <end position="247"/>
    </location>
</feature>
<proteinExistence type="predicted"/>
<feature type="active site" description="Proton acceptor" evidence="2">
    <location>
        <position position="234"/>
    </location>
</feature>
<dbReference type="GO" id="GO:0016042">
    <property type="term" value="P:lipid catabolic process"/>
    <property type="evidence" value="ECO:0007669"/>
    <property type="project" value="UniProtKB-UniRule"/>
</dbReference>
<accession>A0A0A8UZJ3</accession>
<dbReference type="STRING" id="449.LHA_3180"/>
<keyword evidence="5" id="KW-1185">Reference proteome</keyword>
<dbReference type="InterPro" id="IPR052580">
    <property type="entry name" value="Lipid_Hydrolase"/>
</dbReference>
<dbReference type="Gene3D" id="3.40.1090.10">
    <property type="entry name" value="Cytosolic phospholipase A2 catalytic domain"/>
    <property type="match status" value="1"/>
</dbReference>
<protein>
    <recommendedName>
        <fullName evidence="3">PNPLA domain-containing protein</fullName>
    </recommendedName>
</protein>
<keyword evidence="1 2" id="KW-0443">Lipid metabolism</keyword>
<evidence type="ECO:0000313" key="4">
    <source>
        <dbReference type="EMBL" id="CEK12164.1"/>
    </source>
</evidence>
<name>A0A0A8UZJ3_LEGHA</name>
<dbReference type="Proteomes" id="UP000032803">
    <property type="component" value="Chromosome I"/>
</dbReference>
<dbReference type="EMBL" id="LN681225">
    <property type="protein sequence ID" value="CEK12164.1"/>
    <property type="molecule type" value="Genomic_DNA"/>
</dbReference>
<evidence type="ECO:0000256" key="1">
    <source>
        <dbReference type="ARBA" id="ARBA00023098"/>
    </source>
</evidence>
<dbReference type="PANTHER" id="PTHR46394">
    <property type="entry name" value="ANNEXIN"/>
    <property type="match status" value="1"/>
</dbReference>
<dbReference type="GO" id="GO:0016787">
    <property type="term" value="F:hydrolase activity"/>
    <property type="evidence" value="ECO:0007669"/>
    <property type="project" value="UniProtKB-UniRule"/>
</dbReference>
<dbReference type="SUPFAM" id="SSF52151">
    <property type="entry name" value="FabD/lysophospholipase-like"/>
    <property type="match status" value="1"/>
</dbReference>
<dbReference type="PANTHER" id="PTHR46394:SF1">
    <property type="entry name" value="PNPLA DOMAIN-CONTAINING PROTEIN"/>
    <property type="match status" value="1"/>
</dbReference>
<dbReference type="AlphaFoldDB" id="A0A0A8UZJ3"/>
<dbReference type="RefSeq" id="WP_052673740.1">
    <property type="nucleotide sequence ID" value="NZ_LN681225.1"/>
</dbReference>
<reference evidence="5" key="1">
    <citation type="submission" date="2014-09" db="EMBL/GenBank/DDBJ databases">
        <authorList>
            <person name="Gomez-Valero L."/>
        </authorList>
    </citation>
    <scope>NUCLEOTIDE SEQUENCE [LARGE SCALE GENOMIC DNA]</scope>
    <source>
        <strain evidence="5">ATCC35250</strain>
    </source>
</reference>
<dbReference type="OrthoDB" id="7021815at2"/>
<keyword evidence="2" id="KW-0442">Lipid degradation</keyword>
<evidence type="ECO:0000256" key="2">
    <source>
        <dbReference type="PROSITE-ProRule" id="PRU01161"/>
    </source>
</evidence>
<dbReference type="PROSITE" id="PS51635">
    <property type="entry name" value="PNPLA"/>
    <property type="match status" value="1"/>
</dbReference>
<gene>
    <name evidence="4" type="ORF">LHA_3180</name>
</gene>
<keyword evidence="2" id="KW-0378">Hydrolase</keyword>
<feature type="short sequence motif" description="GXSXG" evidence="2">
    <location>
        <begin position="58"/>
        <end position="62"/>
    </location>
</feature>
<dbReference type="CDD" id="cd07207">
    <property type="entry name" value="Pat_ExoU_VipD_like"/>
    <property type="match status" value="1"/>
</dbReference>
<evidence type="ECO:0000313" key="5">
    <source>
        <dbReference type="Proteomes" id="UP000032803"/>
    </source>
</evidence>
<sequence length="678" mass="75649">MQPTHVIKSTLAQLKEAHSKRIERIVCSGGGAKGVVYPGSYKAMEDTGVFKGVQTLSGASAGAITATMMALGMPSSEFRKKLLTTNLKDLMGTTVGTIFGKNAPGIAFITKDGKPLEEFIREGIITTIKEKLLTFENIEKITDKELQQLLDKLKTSSPSVTFGDLAVLNRHFPEHFKSLTMPAVKFPSGKVQIFSSELTPEVEIALACRASASIPVILEPVTIVVDGAAQQFVDGGVYDNLPTDYFDLQADTRTFARNTRPEQTLVFAFGEGLDNKTNQVFQALYGTRWDEVVDNELLADLMRAAIVVAKRVIESGDRLDPTEEAQLLSQSIKFVLDQHVKQNAMTIDESKAIMTAMKKSINSILLKPQDYQAFWDSYQQKGDEESKLALLANIIKEKMKPILYDAGIIEQLKRNTLVRVLGDFIAPYRNTDQKEIGYQKLRAQYALRTVELRVGDIKTTDFDEATKAARVMDTLGYLDTINHITNHELHDPEVFNTGEFYLDIVTNFDAIYKAVLAGAGKELERDKLMQTINTLQNQLRIEGKSEEDIARNVYQLIKDKVEENLDSAQAFALSRAVEYRNGVLTAQELFKETYEEGFKRSGTFAMSNITGERILRTGSLHEALKGKDMFELYRNQSPHNGMTRTDKVFASLENLTSFRGAYETAPQVEQGKGFKSDL</sequence>
<feature type="active site" description="Nucleophile" evidence="2">
    <location>
        <position position="60"/>
    </location>
</feature>